<evidence type="ECO:0000259" key="8">
    <source>
        <dbReference type="Pfam" id="PF20946"/>
    </source>
</evidence>
<dbReference type="Pfam" id="PF24817">
    <property type="entry name" value="WD40_WDHD1_1st"/>
    <property type="match status" value="1"/>
</dbReference>
<evidence type="ECO:0000313" key="10">
    <source>
        <dbReference type="EMBL" id="RXW22003.1"/>
    </source>
</evidence>
<feature type="region of interest" description="Disordered" evidence="6">
    <location>
        <begin position="837"/>
        <end position="1111"/>
    </location>
</feature>
<feature type="domain" description="WDHD1/CFT4 second beta-propeller" evidence="7">
    <location>
        <begin position="419"/>
        <end position="718"/>
    </location>
</feature>
<name>A0A4Q2DPQ3_9AGAR</name>
<dbReference type="SUPFAM" id="SSF50978">
    <property type="entry name" value="WD40 repeat-like"/>
    <property type="match status" value="1"/>
</dbReference>
<dbReference type="PROSITE" id="PS00678">
    <property type="entry name" value="WD_REPEATS_1"/>
    <property type="match status" value="1"/>
</dbReference>
<evidence type="ECO:0000256" key="6">
    <source>
        <dbReference type="SAM" id="MobiDB-lite"/>
    </source>
</evidence>
<evidence type="ECO:0000256" key="3">
    <source>
        <dbReference type="ARBA" id="ARBA00022737"/>
    </source>
</evidence>
<dbReference type="PANTHER" id="PTHR19932">
    <property type="entry name" value="WD REPEAT AND HMG-BOX DNA BINDING PROTEIN"/>
    <property type="match status" value="1"/>
</dbReference>
<feature type="compositionally biased region" description="Acidic residues" evidence="6">
    <location>
        <begin position="1095"/>
        <end position="1111"/>
    </location>
</feature>
<evidence type="ECO:0000256" key="1">
    <source>
        <dbReference type="ARBA" id="ARBA00004123"/>
    </source>
</evidence>
<dbReference type="InterPro" id="IPR036322">
    <property type="entry name" value="WD40_repeat_dom_sf"/>
</dbReference>
<dbReference type="PANTHER" id="PTHR19932:SF10">
    <property type="entry name" value="WD REPEAT AND HMG-BOX DNA-BINDING PROTEIN 1"/>
    <property type="match status" value="1"/>
</dbReference>
<dbReference type="GO" id="GO:0006281">
    <property type="term" value="P:DNA repair"/>
    <property type="evidence" value="ECO:0007669"/>
    <property type="project" value="TreeGrafter"/>
</dbReference>
<keyword evidence="4" id="KW-0539">Nucleus</keyword>
<dbReference type="GO" id="GO:0006261">
    <property type="term" value="P:DNA-templated DNA replication"/>
    <property type="evidence" value="ECO:0007669"/>
    <property type="project" value="TreeGrafter"/>
</dbReference>
<evidence type="ECO:0000256" key="2">
    <source>
        <dbReference type="ARBA" id="ARBA00022574"/>
    </source>
</evidence>
<feature type="domain" description="WDHD1/CFT4 helical bundle" evidence="8">
    <location>
        <begin position="726"/>
        <end position="820"/>
    </location>
</feature>
<reference evidence="10 11" key="1">
    <citation type="submission" date="2019-01" db="EMBL/GenBank/DDBJ databases">
        <title>Draft genome sequence of Psathyrella aberdarensis IHI B618.</title>
        <authorList>
            <person name="Buettner E."/>
            <person name="Kellner H."/>
        </authorList>
    </citation>
    <scope>NUCLEOTIDE SEQUENCE [LARGE SCALE GENOMIC DNA]</scope>
    <source>
        <strain evidence="10 11">IHI B618</strain>
    </source>
</reference>
<dbReference type="OrthoDB" id="427368at2759"/>
<comment type="caution">
    <text evidence="10">The sequence shown here is derived from an EMBL/GenBank/DDBJ whole genome shotgun (WGS) entry which is preliminary data.</text>
</comment>
<keyword evidence="11" id="KW-1185">Reference proteome</keyword>
<dbReference type="Pfam" id="PF20946">
    <property type="entry name" value="Ctf4_C"/>
    <property type="match status" value="1"/>
</dbReference>
<dbReference type="PROSITE" id="PS50294">
    <property type="entry name" value="WD_REPEATS_REGION"/>
    <property type="match status" value="2"/>
</dbReference>
<dbReference type="SMART" id="SM00320">
    <property type="entry name" value="WD40"/>
    <property type="match status" value="5"/>
</dbReference>
<feature type="compositionally biased region" description="Polar residues" evidence="6">
    <location>
        <begin position="925"/>
        <end position="936"/>
    </location>
</feature>
<dbReference type="PROSITE" id="PS50082">
    <property type="entry name" value="WD_REPEATS_2"/>
    <property type="match status" value="2"/>
</dbReference>
<protein>
    <submittedName>
        <fullName evidence="10">Uncharacterized protein</fullName>
    </submittedName>
</protein>
<dbReference type="Proteomes" id="UP000290288">
    <property type="component" value="Unassembled WGS sequence"/>
</dbReference>
<dbReference type="Pfam" id="PF12341">
    <property type="entry name" value="Mcl1_mid"/>
    <property type="match status" value="1"/>
</dbReference>
<feature type="compositionally biased region" description="Polar residues" evidence="6">
    <location>
        <begin position="852"/>
        <end position="866"/>
    </location>
</feature>
<evidence type="ECO:0000259" key="9">
    <source>
        <dbReference type="Pfam" id="PF24817"/>
    </source>
</evidence>
<dbReference type="Gene3D" id="2.130.10.10">
    <property type="entry name" value="YVTN repeat-like/Quinoprotein amine dehydrogenase"/>
    <property type="match status" value="2"/>
</dbReference>
<keyword evidence="3" id="KW-0677">Repeat</keyword>
<feature type="domain" description="WDHD1 first WD40" evidence="9">
    <location>
        <begin position="10"/>
        <end position="304"/>
    </location>
</feature>
<feature type="compositionally biased region" description="Basic and acidic residues" evidence="6">
    <location>
        <begin position="996"/>
        <end position="1007"/>
    </location>
</feature>
<evidence type="ECO:0000259" key="7">
    <source>
        <dbReference type="Pfam" id="PF12341"/>
    </source>
</evidence>
<dbReference type="GO" id="GO:0000278">
    <property type="term" value="P:mitotic cell cycle"/>
    <property type="evidence" value="ECO:0007669"/>
    <property type="project" value="TreeGrafter"/>
</dbReference>
<dbReference type="GO" id="GO:0043596">
    <property type="term" value="C:nuclear replication fork"/>
    <property type="evidence" value="ECO:0007669"/>
    <property type="project" value="TreeGrafter"/>
</dbReference>
<keyword evidence="2 5" id="KW-0853">WD repeat</keyword>
<feature type="compositionally biased region" description="Low complexity" evidence="6">
    <location>
        <begin position="901"/>
        <end position="920"/>
    </location>
</feature>
<dbReference type="EMBL" id="SDEE01000087">
    <property type="protein sequence ID" value="RXW22003.1"/>
    <property type="molecule type" value="Genomic_DNA"/>
</dbReference>
<proteinExistence type="predicted"/>
<comment type="subcellular location">
    <subcellularLocation>
        <location evidence="1">Nucleus</location>
    </subcellularLocation>
</comment>
<dbReference type="InterPro" id="IPR019775">
    <property type="entry name" value="WD40_repeat_CS"/>
</dbReference>
<dbReference type="InterPro" id="IPR048591">
    <property type="entry name" value="WDHD1/CFT4_hel"/>
</dbReference>
<dbReference type="InterPro" id="IPR001680">
    <property type="entry name" value="WD40_rpt"/>
</dbReference>
<dbReference type="GO" id="GO:0003682">
    <property type="term" value="F:chromatin binding"/>
    <property type="evidence" value="ECO:0007669"/>
    <property type="project" value="TreeGrafter"/>
</dbReference>
<dbReference type="InterPro" id="IPR015943">
    <property type="entry name" value="WD40/YVTN_repeat-like_dom_sf"/>
</dbReference>
<evidence type="ECO:0000256" key="4">
    <source>
        <dbReference type="ARBA" id="ARBA00023242"/>
    </source>
</evidence>
<dbReference type="AlphaFoldDB" id="A0A4Q2DPQ3"/>
<sequence>MTKVINTPSHGNGTTRLAFSTDGSRVFTGGQDCIVRIWDTDGGADKEPTTAAEAEAPVTWIAAAEDLWLSSSEDSEVRRYTKDSASFEAPVTSAAGVAVRCIAIDPQARKVAVASDELFVKVVDLENILTPQKLEGYTSPIRAITWHPSGDLLTTCTQDGKIIIWDMTQTPPKREKVIEGIIPVAKDETVPEFSYDCSVVWHTSGQHFYVASKAHEIVTISRSDWARVPGSFSDKNAVGTITALALSPNGVYLLSACKSTVFVWSTQTKRVVTSHAGTQGATITQLAFSPRRNLIAWTDDEGGLTRWLEPVSNNLPDPIKASVGSKAGASLTVNRKADTDLFGDDDLLGKGNNAMDDDGDLNVAGLDDDEDMRLDLDKDWIVDDLDGAFNDDKPAPEVGRKSGSGYVKEMVSITKAQPPFQPGSTPFQNKKRYLAYNMLGVIEATESDIHQIINVVFFNQSTRASFHFTDHFKIDMAYLGECGAVFACPPEPEHNARVLFKPYSSTAQEWTYTLRPETRVHGVAAGGLAPNTFQNNKNTDLQGYGNVVIATSENDLTFMSGTGRERRIMALPGDFVTMVAAPEWVLVVYRPGSTTIDGSQNLYYVVINFEDFSVRQRDALPVPKGHTLKWVGLTEEGLPAMYDSKGYLHVLSKVRIPHHAAWVRILDANILERRQGKEESYWPVGITDDKFMCLILKGIQEYPGFPRPLIQELEIRLPFRQADAREEGIERNLLYVQTALDSLDDDLTTDTILTREQAIDKEFILLIQAACKSGNVPRAIELCKLLHNLPTFDAAIAIADFYNLPGFKEKAQFLKAQKEENEDRLVVARNKRRRWLKPDPPLRQLAAPPSNPNHNSGYSNGNSTFSGGRFDPLADVRPPPQIDRPGMSRVTKPVIEKTRFTSMAPSTQQQSSSSMPSSSALPWTDDQTLATDSPTQAEKRKRDEVEDDEVSSFQGGARDVSMPPPKTKSNPFARKAAQETNRNPFARSAENNKSLHKSESFFEKVDAAETTNAGVPKKRASAKGKERESASSAASKPAGPKQATLFGMLPPKKPTLPPKTKTNGNSAAADIESQESIGDDVMMSDVTVLDSQNLDWDETQLVDEETQPAES</sequence>
<evidence type="ECO:0000313" key="11">
    <source>
        <dbReference type="Proteomes" id="UP000290288"/>
    </source>
</evidence>
<dbReference type="InterPro" id="IPR057646">
    <property type="entry name" value="WD40_WDHD1_1st"/>
</dbReference>
<feature type="repeat" description="WD" evidence="5">
    <location>
        <begin position="7"/>
        <end position="39"/>
    </location>
</feature>
<dbReference type="STRING" id="2316362.A0A4Q2DPQ3"/>
<evidence type="ECO:0000256" key="5">
    <source>
        <dbReference type="PROSITE-ProRule" id="PRU00221"/>
    </source>
</evidence>
<feature type="repeat" description="WD" evidence="5">
    <location>
        <begin position="134"/>
        <end position="175"/>
    </location>
</feature>
<accession>A0A4Q2DPQ3</accession>
<organism evidence="10 11">
    <name type="scientific">Candolleomyces aberdarensis</name>
    <dbReference type="NCBI Taxonomy" id="2316362"/>
    <lineage>
        <taxon>Eukaryota</taxon>
        <taxon>Fungi</taxon>
        <taxon>Dikarya</taxon>
        <taxon>Basidiomycota</taxon>
        <taxon>Agaricomycotina</taxon>
        <taxon>Agaricomycetes</taxon>
        <taxon>Agaricomycetidae</taxon>
        <taxon>Agaricales</taxon>
        <taxon>Agaricineae</taxon>
        <taxon>Psathyrellaceae</taxon>
        <taxon>Candolleomyces</taxon>
    </lineage>
</organism>
<dbReference type="InterPro" id="IPR022100">
    <property type="entry name" value="WDHD1/CFT4_beta-prop_2nd"/>
</dbReference>
<gene>
    <name evidence="10" type="ORF">EST38_g3844</name>
</gene>
<feature type="compositionally biased region" description="Low complexity" evidence="6">
    <location>
        <begin position="1030"/>
        <end position="1041"/>
    </location>
</feature>